<comment type="caution">
    <text evidence="2">The sequence shown here is derived from an EMBL/GenBank/DDBJ whole genome shotgun (WGS) entry which is preliminary data.</text>
</comment>
<feature type="compositionally biased region" description="Basic and acidic residues" evidence="1">
    <location>
        <begin position="343"/>
        <end position="355"/>
    </location>
</feature>
<feature type="compositionally biased region" description="Acidic residues" evidence="1">
    <location>
        <begin position="231"/>
        <end position="245"/>
    </location>
</feature>
<protein>
    <submittedName>
        <fullName evidence="2">Uncharacterized protein</fullName>
    </submittedName>
</protein>
<dbReference type="Proteomes" id="UP001221898">
    <property type="component" value="Unassembled WGS sequence"/>
</dbReference>
<evidence type="ECO:0000256" key="1">
    <source>
        <dbReference type="SAM" id="MobiDB-lite"/>
    </source>
</evidence>
<evidence type="ECO:0000313" key="3">
    <source>
        <dbReference type="Proteomes" id="UP001221898"/>
    </source>
</evidence>
<keyword evidence="3" id="KW-1185">Reference proteome</keyword>
<dbReference type="AlphaFoldDB" id="A0AAD7W4F9"/>
<feature type="region of interest" description="Disordered" evidence="1">
    <location>
        <begin position="231"/>
        <end position="277"/>
    </location>
</feature>
<sequence length="363" mass="39055">MAGVLLSVQRQFKCQLLSGTLLGGNDGHLHQNRTQSRPACSHPALHPVSTAVWPDRPALLAATSLLLSLRAMERRPTGPRLFCMLLLGAALDVWASTTPELGGINSVAVEATSHDATTTKSAPVSPSNAVPPPADLTGSCRSWARWETMALMGGAALVSALLISTVTLSCQVCRLRRRAHTGRSPRTNVDLVSGMGYPTSSRGGSREAVGGGASEASVRMEEVKLLEEVGQEVVEEEEEEEEEETAGMGAIDKAGDSGKGAATLESSAQAGSQSEFPQSPLRRKWRFLWWCSRRDLPACHDSVPRNCCFLLSDRRLISARLLAAVSTSRGHTNAPEIFHSQRECSDLTGKHRQPESPRPQLCF</sequence>
<name>A0AAD7W4F9_9TELE</name>
<proteinExistence type="predicted"/>
<reference evidence="2" key="1">
    <citation type="journal article" date="2023" name="Science">
        <title>Genome structures resolve the early diversification of teleost fishes.</title>
        <authorList>
            <person name="Parey E."/>
            <person name="Louis A."/>
            <person name="Montfort J."/>
            <person name="Bouchez O."/>
            <person name="Roques C."/>
            <person name="Iampietro C."/>
            <person name="Lluch J."/>
            <person name="Castinel A."/>
            <person name="Donnadieu C."/>
            <person name="Desvignes T."/>
            <person name="Floi Bucao C."/>
            <person name="Jouanno E."/>
            <person name="Wen M."/>
            <person name="Mejri S."/>
            <person name="Dirks R."/>
            <person name="Jansen H."/>
            <person name="Henkel C."/>
            <person name="Chen W.J."/>
            <person name="Zahm M."/>
            <person name="Cabau C."/>
            <person name="Klopp C."/>
            <person name="Thompson A.W."/>
            <person name="Robinson-Rechavi M."/>
            <person name="Braasch I."/>
            <person name="Lecointre G."/>
            <person name="Bobe J."/>
            <person name="Postlethwait J.H."/>
            <person name="Berthelot C."/>
            <person name="Roest Crollius H."/>
            <person name="Guiguen Y."/>
        </authorList>
    </citation>
    <scope>NUCLEOTIDE SEQUENCE</scope>
    <source>
        <strain evidence="2">NC1722</strain>
    </source>
</reference>
<gene>
    <name evidence="2" type="ORF">AAFF_G00213540</name>
</gene>
<accession>A0AAD7W4F9</accession>
<evidence type="ECO:0000313" key="2">
    <source>
        <dbReference type="EMBL" id="KAJ8383891.1"/>
    </source>
</evidence>
<feature type="region of interest" description="Disordered" evidence="1">
    <location>
        <begin position="184"/>
        <end position="212"/>
    </location>
</feature>
<dbReference type="EMBL" id="JAINUG010000283">
    <property type="protein sequence ID" value="KAJ8383891.1"/>
    <property type="molecule type" value="Genomic_DNA"/>
</dbReference>
<organism evidence="2 3">
    <name type="scientific">Aldrovandia affinis</name>
    <dbReference type="NCBI Taxonomy" id="143900"/>
    <lineage>
        <taxon>Eukaryota</taxon>
        <taxon>Metazoa</taxon>
        <taxon>Chordata</taxon>
        <taxon>Craniata</taxon>
        <taxon>Vertebrata</taxon>
        <taxon>Euteleostomi</taxon>
        <taxon>Actinopterygii</taxon>
        <taxon>Neopterygii</taxon>
        <taxon>Teleostei</taxon>
        <taxon>Notacanthiformes</taxon>
        <taxon>Halosauridae</taxon>
        <taxon>Aldrovandia</taxon>
    </lineage>
</organism>
<feature type="compositionally biased region" description="Polar residues" evidence="1">
    <location>
        <begin position="264"/>
        <end position="277"/>
    </location>
</feature>
<feature type="region of interest" description="Disordered" evidence="1">
    <location>
        <begin position="343"/>
        <end position="363"/>
    </location>
</feature>